<dbReference type="PANTHER" id="PTHR30040">
    <property type="entry name" value="THIAMINE BIOSYNTHESIS LIPOPROTEIN APBE"/>
    <property type="match status" value="1"/>
</dbReference>
<evidence type="ECO:0000256" key="8">
    <source>
        <dbReference type="ARBA" id="ARBA00031306"/>
    </source>
</evidence>
<dbReference type="EC" id="2.7.1.180" evidence="1 10"/>
<dbReference type="OrthoDB" id="9778595at2"/>
<dbReference type="SUPFAM" id="SSF143631">
    <property type="entry name" value="ApbE-like"/>
    <property type="match status" value="1"/>
</dbReference>
<evidence type="ECO:0000256" key="9">
    <source>
        <dbReference type="ARBA" id="ARBA00048540"/>
    </source>
</evidence>
<organism evidence="13 14">
    <name type="scientific">Draconibacterium sediminis</name>
    <dbReference type="NCBI Taxonomy" id="1544798"/>
    <lineage>
        <taxon>Bacteria</taxon>
        <taxon>Pseudomonadati</taxon>
        <taxon>Bacteroidota</taxon>
        <taxon>Bacteroidia</taxon>
        <taxon>Marinilabiliales</taxon>
        <taxon>Prolixibacteraceae</taxon>
        <taxon>Draconibacterium</taxon>
    </lineage>
</organism>
<evidence type="ECO:0000256" key="6">
    <source>
        <dbReference type="ARBA" id="ARBA00022827"/>
    </source>
</evidence>
<comment type="catalytic activity">
    <reaction evidence="9 10">
        <text>L-threonyl-[protein] + FAD = FMN-L-threonyl-[protein] + AMP + H(+)</text>
        <dbReference type="Rhea" id="RHEA:36847"/>
        <dbReference type="Rhea" id="RHEA-COMP:11060"/>
        <dbReference type="Rhea" id="RHEA-COMP:11061"/>
        <dbReference type="ChEBI" id="CHEBI:15378"/>
        <dbReference type="ChEBI" id="CHEBI:30013"/>
        <dbReference type="ChEBI" id="CHEBI:57692"/>
        <dbReference type="ChEBI" id="CHEBI:74257"/>
        <dbReference type="ChEBI" id="CHEBI:456215"/>
        <dbReference type="EC" id="2.7.1.180"/>
    </reaction>
</comment>
<feature type="coiled-coil region" evidence="12">
    <location>
        <begin position="27"/>
        <end position="54"/>
    </location>
</feature>
<evidence type="ECO:0000256" key="10">
    <source>
        <dbReference type="PIRNR" id="PIRNR006268"/>
    </source>
</evidence>
<accession>A0A0D8JD47</accession>
<keyword evidence="6 10" id="KW-0274">FAD</keyword>
<sequence length="311" mass="34891">MTEPTIFSDTFLAFGSHCDVVLPNLEADTAKNIFQQIKAELEQLESTISRFSLLSDIHELNQTGKDVWIELSGELWEILSITNDFYQMSQGAFDVTMFPVQSLWVEKENVDETELEEAQQKCGFDKIELDHDNKRLRFKEDGVELDFGAIEKGFALDLVKPLLIDLGVKDAIISFEEDVVLALGNHPAGTDWPLGIRNLQQPNEFVHVFEVSGQSVYTTGTVYIRDDGEGMKTRKIISPATGIPVDGKRTVSVKADSATMGAFIANIWLILPENDKAIISDQLNDVEILEVEYTDDDVKTKVTIIEKEDRS</sequence>
<dbReference type="Pfam" id="PF02424">
    <property type="entry name" value="ApbE"/>
    <property type="match status" value="1"/>
</dbReference>
<dbReference type="PIRSF" id="PIRSF006268">
    <property type="entry name" value="ApbE"/>
    <property type="match status" value="1"/>
</dbReference>
<dbReference type="RefSeq" id="WP_045029578.1">
    <property type="nucleotide sequence ID" value="NZ_JRHC01000002.1"/>
</dbReference>
<evidence type="ECO:0000256" key="1">
    <source>
        <dbReference type="ARBA" id="ARBA00011955"/>
    </source>
</evidence>
<evidence type="ECO:0000256" key="12">
    <source>
        <dbReference type="SAM" id="Coils"/>
    </source>
</evidence>
<dbReference type="PANTHER" id="PTHR30040:SF2">
    <property type="entry name" value="FAD:PROTEIN FMN TRANSFERASE"/>
    <property type="match status" value="1"/>
</dbReference>
<evidence type="ECO:0000256" key="4">
    <source>
        <dbReference type="ARBA" id="ARBA00022679"/>
    </source>
</evidence>
<keyword evidence="14" id="KW-1185">Reference proteome</keyword>
<comment type="caution">
    <text evidence="13">The sequence shown here is derived from an EMBL/GenBank/DDBJ whole genome shotgun (WGS) entry which is preliminary data.</text>
</comment>
<gene>
    <name evidence="13" type="ORF">LH29_11520</name>
</gene>
<evidence type="ECO:0000313" key="14">
    <source>
        <dbReference type="Proteomes" id="UP000032544"/>
    </source>
</evidence>
<keyword evidence="12" id="KW-0175">Coiled coil</keyword>
<keyword evidence="3 10" id="KW-0285">Flavoprotein</keyword>
<comment type="similarity">
    <text evidence="10">Belongs to the ApbE family.</text>
</comment>
<dbReference type="InterPro" id="IPR003374">
    <property type="entry name" value="ApbE-like_sf"/>
</dbReference>
<evidence type="ECO:0000313" key="13">
    <source>
        <dbReference type="EMBL" id="KJF43713.1"/>
    </source>
</evidence>
<protein>
    <recommendedName>
        <fullName evidence="2 10">FAD:protein FMN transferase</fullName>
        <ecNumber evidence="1 10">2.7.1.180</ecNumber>
    </recommendedName>
    <alternativeName>
        <fullName evidence="8 10">Flavin transferase</fullName>
    </alternativeName>
</protein>
<evidence type="ECO:0000256" key="5">
    <source>
        <dbReference type="ARBA" id="ARBA00022723"/>
    </source>
</evidence>
<keyword evidence="4 10" id="KW-0808">Transferase</keyword>
<dbReference type="Proteomes" id="UP000032544">
    <property type="component" value="Unassembled WGS sequence"/>
</dbReference>
<reference evidence="13 14" key="1">
    <citation type="submission" date="2014-09" db="EMBL/GenBank/DDBJ databases">
        <title>Draft Genome Sequence of Draconibacterium sp. JN14CK-3.</title>
        <authorList>
            <person name="Dong C."/>
            <person name="Lai Q."/>
            <person name="Shao Z."/>
        </authorList>
    </citation>
    <scope>NUCLEOTIDE SEQUENCE [LARGE SCALE GENOMIC DNA]</scope>
    <source>
        <strain evidence="13 14">JN14CK-3</strain>
    </source>
</reference>
<dbReference type="GO" id="GO:0046872">
    <property type="term" value="F:metal ion binding"/>
    <property type="evidence" value="ECO:0007669"/>
    <property type="project" value="UniProtKB-UniRule"/>
</dbReference>
<proteinExistence type="inferred from homology"/>
<dbReference type="InterPro" id="IPR024932">
    <property type="entry name" value="ApbE"/>
</dbReference>
<evidence type="ECO:0000256" key="11">
    <source>
        <dbReference type="PIRSR" id="PIRSR006268-2"/>
    </source>
</evidence>
<evidence type="ECO:0000256" key="3">
    <source>
        <dbReference type="ARBA" id="ARBA00022630"/>
    </source>
</evidence>
<dbReference type="AlphaFoldDB" id="A0A0D8JD47"/>
<comment type="cofactor">
    <cofactor evidence="11">
        <name>Mg(2+)</name>
        <dbReference type="ChEBI" id="CHEBI:18420"/>
    </cofactor>
    <cofactor evidence="11">
        <name>Mn(2+)</name>
        <dbReference type="ChEBI" id="CHEBI:29035"/>
    </cofactor>
    <text evidence="11">Magnesium. Can also use manganese.</text>
</comment>
<evidence type="ECO:0000256" key="7">
    <source>
        <dbReference type="ARBA" id="ARBA00022842"/>
    </source>
</evidence>
<dbReference type="Gene3D" id="3.10.520.10">
    <property type="entry name" value="ApbE-like domains"/>
    <property type="match status" value="1"/>
</dbReference>
<feature type="binding site" evidence="11">
    <location>
        <position position="149"/>
    </location>
    <ligand>
        <name>Mg(2+)</name>
        <dbReference type="ChEBI" id="CHEBI:18420"/>
    </ligand>
</feature>
<name>A0A0D8JD47_9BACT</name>
<dbReference type="GO" id="GO:0016740">
    <property type="term" value="F:transferase activity"/>
    <property type="evidence" value="ECO:0007669"/>
    <property type="project" value="UniProtKB-UniRule"/>
</dbReference>
<dbReference type="EMBL" id="JRHC01000002">
    <property type="protein sequence ID" value="KJF43713.1"/>
    <property type="molecule type" value="Genomic_DNA"/>
</dbReference>
<keyword evidence="7 10" id="KW-0460">Magnesium</keyword>
<dbReference type="STRING" id="1544798.LH29_11520"/>
<evidence type="ECO:0000256" key="2">
    <source>
        <dbReference type="ARBA" id="ARBA00016337"/>
    </source>
</evidence>
<keyword evidence="5 10" id="KW-0479">Metal-binding</keyword>